<dbReference type="EMBL" id="FXYZ01000001">
    <property type="protein sequence ID" value="SMX62638.1"/>
    <property type="molecule type" value="Genomic_DNA"/>
</dbReference>
<dbReference type="EMBL" id="NRGX01000001">
    <property type="protein sequence ID" value="PCC17686.1"/>
    <property type="molecule type" value="Genomic_DNA"/>
</dbReference>
<evidence type="ECO:0000313" key="16">
    <source>
        <dbReference type="Proteomes" id="UP000217720"/>
    </source>
</evidence>
<dbReference type="OrthoDB" id="4808121at2"/>
<dbReference type="EMBL" id="NRGO01000004">
    <property type="protein sequence ID" value="PCC51417.1"/>
    <property type="molecule type" value="Genomic_DNA"/>
</dbReference>
<dbReference type="Proteomes" id="UP000234300">
    <property type="component" value="Unassembled WGS sequence"/>
</dbReference>
<dbReference type="KEGG" id="blin:BLSMQ_3258"/>
<dbReference type="Proteomes" id="UP000282731">
    <property type="component" value="Chromosome"/>
</dbReference>
<name>A0A1D7W7K3_BREAU</name>
<evidence type="ECO:0000313" key="4">
    <source>
        <dbReference type="EMBL" id="PCC17686.1"/>
    </source>
</evidence>
<evidence type="ECO:0000313" key="11">
    <source>
        <dbReference type="EMBL" id="SMX76923.1"/>
    </source>
</evidence>
<dbReference type="RefSeq" id="WP_009881860.1">
    <property type="nucleotide sequence ID" value="NZ_AAGP01000004.1"/>
</dbReference>
<evidence type="ECO:0000256" key="1">
    <source>
        <dbReference type="SAM" id="MobiDB-lite"/>
    </source>
</evidence>
<evidence type="ECO:0000313" key="12">
    <source>
        <dbReference type="EMBL" id="SMX95145.1"/>
    </source>
</evidence>
<evidence type="ECO:0000313" key="8">
    <source>
        <dbReference type="EMBL" id="PCC53926.1"/>
    </source>
</evidence>
<reference evidence="3 24" key="8">
    <citation type="submission" date="2019-01" db="EMBL/GenBank/DDBJ databases">
        <title>Comparative genomic analysis of Brevibacterium aurantiacum sheds light on its evolution and its adaptation to smear-ripened cheeses.</title>
        <authorList>
            <person name="Moineau S."/>
        </authorList>
    </citation>
    <scope>NUCLEOTIDE SEQUENCE [LARGE SCALE GENOMIC DNA]</scope>
    <source>
        <strain evidence="3 24">SMQ-1420</strain>
    </source>
</reference>
<organism evidence="2 14">
    <name type="scientific">Brevibacterium aurantiacum</name>
    <dbReference type="NCBI Taxonomy" id="273384"/>
    <lineage>
        <taxon>Bacteria</taxon>
        <taxon>Bacillati</taxon>
        <taxon>Actinomycetota</taxon>
        <taxon>Actinomycetes</taxon>
        <taxon>Micrococcales</taxon>
        <taxon>Brevibacteriaceae</taxon>
        <taxon>Brevibacterium</taxon>
    </lineage>
</organism>
<dbReference type="Proteomes" id="UP000218377">
    <property type="component" value="Unassembled WGS sequence"/>
</dbReference>
<proteinExistence type="predicted"/>
<reference evidence="14" key="2">
    <citation type="submission" date="2016-09" db="EMBL/GenBank/DDBJ databases">
        <title>Complete Genome Sequence of Brevibacterium linens SMQ-1335.</title>
        <authorList>
            <person name="de Melo A.G."/>
            <person name="Labrie S.J."/>
            <person name="Dumaresq J."/>
            <person name="Roberts R.J."/>
            <person name="Tremblay D.M."/>
            <person name="Moineau S."/>
        </authorList>
    </citation>
    <scope>NUCLEOTIDE SEQUENCE [LARGE SCALE GENOMIC DNA]</scope>
    <source>
        <strain evidence="14">SMQ-1335</strain>
    </source>
</reference>
<evidence type="ECO:0000313" key="24">
    <source>
        <dbReference type="Proteomes" id="UP000282731"/>
    </source>
</evidence>
<feature type="region of interest" description="Disordered" evidence="1">
    <location>
        <begin position="36"/>
        <end position="62"/>
    </location>
</feature>
<evidence type="ECO:0000313" key="15">
    <source>
        <dbReference type="Proteomes" id="UP000217564"/>
    </source>
</evidence>
<dbReference type="EMBL" id="CP025334">
    <property type="protein sequence ID" value="AZT98441.1"/>
    <property type="molecule type" value="Genomic_DNA"/>
</dbReference>
<evidence type="ECO:0000313" key="17">
    <source>
        <dbReference type="Proteomes" id="UP000217881"/>
    </source>
</evidence>
<evidence type="ECO:0000313" key="14">
    <source>
        <dbReference type="Proteomes" id="UP000094793"/>
    </source>
</evidence>
<evidence type="ECO:0000313" key="22">
    <source>
        <dbReference type="Proteomes" id="UP000234327"/>
    </source>
</evidence>
<dbReference type="Proteomes" id="UP000234525">
    <property type="component" value="Unassembled WGS sequence"/>
</dbReference>
<feature type="region of interest" description="Disordered" evidence="1">
    <location>
        <begin position="1"/>
        <end position="20"/>
    </location>
</feature>
<reference evidence="3 24" key="6">
    <citation type="submission" date="2017-12" db="EMBL/GenBank/DDBJ databases">
        <authorList>
            <person name="Levesque S."/>
        </authorList>
    </citation>
    <scope>NUCLEOTIDE SEQUENCE [LARGE SCALE GENOMIC DNA]</scope>
    <source>
        <strain evidence="3 24">SMQ-1420</strain>
    </source>
</reference>
<gene>
    <name evidence="10" type="ORF">BAUR9175_00659</name>
    <name evidence="12" type="ORF">BAUR920_02846</name>
    <name evidence="9" type="ORF">BAURA63_00089</name>
    <name evidence="11" type="ORF">BAURA86_00785</name>
    <name evidence="2" type="ORF">BLSMQ_3258</name>
    <name evidence="8" type="ORF">CIK59_09120</name>
    <name evidence="7" type="ORF">CIK62_02585</name>
    <name evidence="6" type="ORF">CIK64_03970</name>
    <name evidence="5" type="ORF">CIK65_11880</name>
    <name evidence="4" type="ORF">CIK79_04905</name>
    <name evidence="3" type="ORF">CXR27_16665</name>
    <name evidence="13" type="ORF">EB834_01990</name>
</gene>
<evidence type="ECO:0000313" key="10">
    <source>
        <dbReference type="EMBL" id="SMX68067.1"/>
    </source>
</evidence>
<dbReference type="EMBL" id="NRGP01000005">
    <property type="protein sequence ID" value="PCC47657.1"/>
    <property type="molecule type" value="Genomic_DNA"/>
</dbReference>
<evidence type="ECO:0000313" key="18">
    <source>
        <dbReference type="Proteomes" id="UP000218377"/>
    </source>
</evidence>
<dbReference type="Proteomes" id="UP000217564">
    <property type="component" value="Unassembled WGS sequence"/>
</dbReference>
<evidence type="ECO:0000313" key="20">
    <source>
        <dbReference type="Proteomes" id="UP000234289"/>
    </source>
</evidence>
<dbReference type="EMBL" id="FXZG01000019">
    <property type="protein sequence ID" value="SMX95145.1"/>
    <property type="molecule type" value="Genomic_DNA"/>
</dbReference>
<reference evidence="20 23" key="4">
    <citation type="submission" date="2017-03" db="EMBL/GenBank/DDBJ databases">
        <authorList>
            <person name="Monnet C."/>
        </authorList>
    </citation>
    <scope>NUCLEOTIDE SEQUENCE [LARGE SCALE GENOMIC DNA]</scope>
    <source>
        <strain evidence="23">ATCC 9175</strain>
        <strain evidence="20">CNRZ 920</strain>
    </source>
</reference>
<dbReference type="Proteomes" id="UP000234289">
    <property type="component" value="Unassembled WGS sequence"/>
</dbReference>
<evidence type="ECO:0000313" key="9">
    <source>
        <dbReference type="EMBL" id="SMX62638.1"/>
    </source>
</evidence>
<evidence type="ECO:0000313" key="5">
    <source>
        <dbReference type="EMBL" id="PCC42427.1"/>
    </source>
</evidence>
<accession>A0A1D7W7K3</accession>
<dbReference type="AlphaFoldDB" id="A0A1D7W7K3"/>
<dbReference type="EMBL" id="CP017150">
    <property type="protein sequence ID" value="AOP54960.1"/>
    <property type="molecule type" value="Genomic_DNA"/>
</dbReference>
<feature type="compositionally biased region" description="Polar residues" evidence="1">
    <location>
        <begin position="42"/>
        <end position="62"/>
    </location>
</feature>
<dbReference type="Proteomes" id="UP000217881">
    <property type="component" value="Unassembled WGS sequence"/>
</dbReference>
<reference evidence="13 25" key="7">
    <citation type="submission" date="2018-10" db="EMBL/GenBank/DDBJ databases">
        <title>Brevibacterium genomes from Austrain hard cheese rinds.</title>
        <authorList>
            <person name="Anast J.M."/>
            <person name="Dzieciol M."/>
            <person name="Schultz D.L."/>
            <person name="Mann E."/>
            <person name="Wagner M."/>
            <person name="Schmitz-Esser S."/>
        </authorList>
    </citation>
    <scope>NUCLEOTIDE SEQUENCE [LARGE SCALE GENOMIC DNA]</scope>
    <source>
        <strain evidence="13 25">L261</strain>
    </source>
</reference>
<protein>
    <submittedName>
        <fullName evidence="2">Uncharacterized protein</fullName>
    </submittedName>
</protein>
<accession>A0A2H1K5S3</accession>
<dbReference type="EMBL" id="FXZI01000002">
    <property type="protein sequence ID" value="SMX76923.1"/>
    <property type="molecule type" value="Genomic_DNA"/>
</dbReference>
<reference evidence="15 16" key="3">
    <citation type="journal article" date="2017" name="Elife">
        <title>Extensive horizontal gene transfer in cheese-associated bacteria.</title>
        <authorList>
            <person name="Bonham K.S."/>
            <person name="Wolfe B.E."/>
            <person name="Dutton R.J."/>
        </authorList>
    </citation>
    <scope>NUCLEOTIDE SEQUENCE [LARGE SCALE GENOMIC DNA]</scope>
    <source>
        <strain evidence="8 17">738_8</strain>
        <strain evidence="7 16">900_6</strain>
        <strain evidence="6 15">947_7</strain>
        <strain evidence="5 19">962_8</strain>
        <strain evidence="4 18">JB5</strain>
    </source>
</reference>
<dbReference type="EMBL" id="NRGQ01000018">
    <property type="protein sequence ID" value="PCC42427.1"/>
    <property type="molecule type" value="Genomic_DNA"/>
</dbReference>
<dbReference type="Proteomes" id="UP000094793">
    <property type="component" value="Chromosome"/>
</dbReference>
<evidence type="ECO:0000313" key="21">
    <source>
        <dbReference type="Proteomes" id="UP000234300"/>
    </source>
</evidence>
<evidence type="ECO:0000313" key="2">
    <source>
        <dbReference type="EMBL" id="AOP54960.1"/>
    </source>
</evidence>
<evidence type="ECO:0000313" key="25">
    <source>
        <dbReference type="Proteomes" id="UP000297736"/>
    </source>
</evidence>
<dbReference type="EMBL" id="NRHA01000011">
    <property type="protein sequence ID" value="PCC53926.1"/>
    <property type="molecule type" value="Genomic_DNA"/>
</dbReference>
<reference evidence="2" key="1">
    <citation type="submission" date="2016-09" db="EMBL/GenBank/DDBJ databases">
        <title>Complete Genome Sequence of Brevibacterium aurantiacum SMQ-1335.</title>
        <authorList>
            <person name="de Melo A.G."/>
            <person name="Labrie S.J."/>
            <person name="Dumaresq J."/>
            <person name="Roberts R.J."/>
            <person name="Tremblay D.M."/>
            <person name="Moineau S."/>
        </authorList>
    </citation>
    <scope>NUCLEOTIDE SEQUENCE</scope>
    <source>
        <strain evidence="2">SMQ-1335</strain>
    </source>
</reference>
<evidence type="ECO:0000313" key="3">
    <source>
        <dbReference type="EMBL" id="AZT98441.1"/>
    </source>
</evidence>
<dbReference type="Proteomes" id="UP000234327">
    <property type="component" value="Unassembled WGS sequence"/>
</dbReference>
<dbReference type="PATRIC" id="fig|1703.10.peg.3366"/>
<dbReference type="Proteomes" id="UP000218620">
    <property type="component" value="Unassembled WGS sequence"/>
</dbReference>
<evidence type="ECO:0000313" key="7">
    <source>
        <dbReference type="EMBL" id="PCC51417.1"/>
    </source>
</evidence>
<dbReference type="EMBL" id="FXZB01000003">
    <property type="protein sequence ID" value="SMX68067.1"/>
    <property type="molecule type" value="Genomic_DNA"/>
</dbReference>
<dbReference type="Proteomes" id="UP000217720">
    <property type="component" value="Unassembled WGS sequence"/>
</dbReference>
<evidence type="ECO:0000313" key="13">
    <source>
        <dbReference type="EMBL" id="TGD40822.1"/>
    </source>
</evidence>
<evidence type="ECO:0000313" key="23">
    <source>
        <dbReference type="Proteomes" id="UP000234525"/>
    </source>
</evidence>
<keyword evidence="23" id="KW-1185">Reference proteome</keyword>
<reference evidence="21 22" key="5">
    <citation type="submission" date="2017-03" db="EMBL/GenBank/DDBJ databases">
        <authorList>
            <person name="Afonso C.L."/>
            <person name="Miller P.J."/>
            <person name="Scott M.A."/>
            <person name="Spackman E."/>
            <person name="Goraichik I."/>
            <person name="Dimitrov K.M."/>
            <person name="Suarez D.L."/>
            <person name="Swayne D.E."/>
        </authorList>
    </citation>
    <scope>NUCLEOTIDE SEQUENCE [LARGE SCALE GENOMIC DNA]</scope>
    <source>
        <strain evidence="9">6</strain>
        <strain evidence="22">6(3)</strain>
        <strain evidence="11">8</strain>
        <strain evidence="21">8(6)</strain>
        <strain evidence="10">ATCC 9175</strain>
        <strain evidence="12">CNRZ 920</strain>
    </source>
</reference>
<dbReference type="EMBL" id="RHFF01000001">
    <property type="protein sequence ID" value="TGD40822.1"/>
    <property type="molecule type" value="Genomic_DNA"/>
</dbReference>
<accession>A0A2A3YSZ8</accession>
<evidence type="ECO:0000313" key="19">
    <source>
        <dbReference type="Proteomes" id="UP000218620"/>
    </source>
</evidence>
<sequence>MSTLISPIRPPTFPRGPGRIVERTTTTTREIFLDDLPATKSRAGSASPHSSETAAELLTTSSDMRLHGLNRAMVRLGVWLIEAGRRHALRPAVGPAARADEIARRVDAAKAHDMRHFIGLPN</sequence>
<evidence type="ECO:0000313" key="6">
    <source>
        <dbReference type="EMBL" id="PCC47657.1"/>
    </source>
</evidence>
<dbReference type="Proteomes" id="UP000297736">
    <property type="component" value="Unassembled WGS sequence"/>
</dbReference>